<reference evidence="2 3" key="1">
    <citation type="journal article" date="2019" name="Int. J. Syst. Evol. Microbiol.">
        <title>The Global Catalogue of Microorganisms (GCM) 10K type strain sequencing project: providing services to taxonomists for standard genome sequencing and annotation.</title>
        <authorList>
            <consortium name="The Broad Institute Genomics Platform"/>
            <consortium name="The Broad Institute Genome Sequencing Center for Infectious Disease"/>
            <person name="Wu L."/>
            <person name="Ma J."/>
        </authorList>
    </citation>
    <scope>NUCLEOTIDE SEQUENCE [LARGE SCALE GENOMIC DNA]</scope>
    <source>
        <strain evidence="2 3">PSR21</strain>
    </source>
</reference>
<name>A0ABD6A6D6_9EURY</name>
<accession>A0ABD6A6D6</accession>
<evidence type="ECO:0000313" key="3">
    <source>
        <dbReference type="Proteomes" id="UP001596547"/>
    </source>
</evidence>
<proteinExistence type="predicted"/>
<evidence type="ECO:0000313" key="2">
    <source>
        <dbReference type="EMBL" id="MFC7316189.1"/>
    </source>
</evidence>
<dbReference type="AlphaFoldDB" id="A0ABD6A6D6"/>
<comment type="caution">
    <text evidence="2">The sequence shown here is derived from an EMBL/GenBank/DDBJ whole genome shotgun (WGS) entry which is preliminary data.</text>
</comment>
<keyword evidence="3" id="KW-1185">Reference proteome</keyword>
<dbReference type="SUPFAM" id="SSF52402">
    <property type="entry name" value="Adenine nucleotide alpha hydrolases-like"/>
    <property type="match status" value="1"/>
</dbReference>
<feature type="domain" description="UspA" evidence="1">
    <location>
        <begin position="7"/>
        <end position="132"/>
    </location>
</feature>
<dbReference type="RefSeq" id="WP_276304547.1">
    <property type="nucleotide sequence ID" value="NZ_CP119992.1"/>
</dbReference>
<dbReference type="InterPro" id="IPR014729">
    <property type="entry name" value="Rossmann-like_a/b/a_fold"/>
</dbReference>
<evidence type="ECO:0000259" key="1">
    <source>
        <dbReference type="Pfam" id="PF00582"/>
    </source>
</evidence>
<dbReference type="Proteomes" id="UP001596547">
    <property type="component" value="Unassembled WGS sequence"/>
</dbReference>
<organism evidence="2 3">
    <name type="scientific">Halomarina halobia</name>
    <dbReference type="NCBI Taxonomy" id="3033386"/>
    <lineage>
        <taxon>Archaea</taxon>
        <taxon>Methanobacteriati</taxon>
        <taxon>Methanobacteriota</taxon>
        <taxon>Stenosarchaea group</taxon>
        <taxon>Halobacteria</taxon>
        <taxon>Halobacteriales</taxon>
        <taxon>Natronomonadaceae</taxon>
        <taxon>Halomarina</taxon>
    </lineage>
</organism>
<sequence length="138" mass="14374">MTDLLSHVLVPVANEDDARATARALAPYAPTAVTVLHVVEKGEGVPDKIPVEQSEELAEAAYAAFEEEFPDAATETRYARDVVAAVFEAAADLDASAVAFQPREGGFLTRLITGNRTLKLVTAGDLPVVVLPGGDGGG</sequence>
<dbReference type="EMBL" id="JBHTBF010000002">
    <property type="protein sequence ID" value="MFC7316189.1"/>
    <property type="molecule type" value="Genomic_DNA"/>
</dbReference>
<dbReference type="Gene3D" id="3.40.50.620">
    <property type="entry name" value="HUPs"/>
    <property type="match status" value="1"/>
</dbReference>
<dbReference type="InterPro" id="IPR006016">
    <property type="entry name" value="UspA"/>
</dbReference>
<dbReference type="GeneID" id="79314096"/>
<dbReference type="Pfam" id="PF00582">
    <property type="entry name" value="Usp"/>
    <property type="match status" value="1"/>
</dbReference>
<gene>
    <name evidence="2" type="ORF">ACFQPE_05180</name>
</gene>
<protein>
    <submittedName>
        <fullName evidence="2">Universal stress protein</fullName>
    </submittedName>
</protein>